<feature type="transmembrane region" description="Helical" evidence="9">
    <location>
        <begin position="424"/>
        <end position="443"/>
    </location>
</feature>
<dbReference type="SUPFAM" id="SSF53850">
    <property type="entry name" value="Periplasmic binding protein-like II"/>
    <property type="match status" value="1"/>
</dbReference>
<evidence type="ECO:0000256" key="6">
    <source>
        <dbReference type="ARBA" id="ARBA00023136"/>
    </source>
</evidence>
<dbReference type="GO" id="GO:0015276">
    <property type="term" value="F:ligand-gated monoatomic ion channel activity"/>
    <property type="evidence" value="ECO:0007669"/>
    <property type="project" value="InterPro"/>
</dbReference>
<dbReference type="GO" id="GO:0005886">
    <property type="term" value="C:plasma membrane"/>
    <property type="evidence" value="ECO:0007669"/>
    <property type="project" value="UniProtKB-SubCell"/>
</dbReference>
<keyword evidence="4 9" id="KW-0812">Transmembrane</keyword>
<sequence>MRNIKHVVILEKNVKLGCNFKLLKKSVIKFSSNNIYFSVQSSINTTESLLQEVKLKACVITFYNGDTHKDFLNQANKITDHGEKIAWLIILLSGEDNILDTLRLADFGLDADVIIAVGTMWARPSADRQILGNVKTDLNKTKSEDNDNCIKEQSEERAFIFTPFINNNSQSYEMKNFCSGNTTYPSSYCMLQIYKIRKSYNNSLVVCFLGLWTLKNGTANLKPFLHTEKRNNLYKFPLIIGEKNSSDALASENVIEDDSDDADMQEFVKYFSAILNASERIITYSKLGNNDADGVWSDLFGATINEEIDIALDSIIKTPERCHDMAFSHNIMESRRSIYIEPKQSNELRDIFLIPFSSRLILCVVGTCAILAIVMTIYKKIMKASKSTEIKNKDTGLLDSFVWSIGIVTQQGSIWKPGSSAEQIIIIVYLIFTLIIYNSYSAFITSVLSIKLTNIRTVDDLLDSDYEIGYVKNGQDENYLRSMNLTQLNEIYLRGYLHNNISSITEGLLKAAKGKYGFFASSHVARRELLIISNYKCKYDIAEITIKDTVNYIAFPMSKRSSYRKLINLSIIKMYETGVYKRIHSLLFPKLKACEKPVTYQSARLPDLTSAFAVLFLGILSGVIIIIGECFWKRKRSLYFFLRKSVLHYRPT</sequence>
<proteinExistence type="evidence at transcript level"/>
<evidence type="ECO:0000256" key="7">
    <source>
        <dbReference type="ARBA" id="ARBA00023170"/>
    </source>
</evidence>
<evidence type="ECO:0000256" key="5">
    <source>
        <dbReference type="ARBA" id="ARBA00022989"/>
    </source>
</evidence>
<feature type="transmembrane region" description="Helical" evidence="9">
    <location>
        <begin position="611"/>
        <end position="632"/>
    </location>
</feature>
<name>A0A2H4ZBD6_ANOCN</name>
<feature type="transmembrane region" description="Helical" evidence="9">
    <location>
        <begin position="352"/>
        <end position="378"/>
    </location>
</feature>
<dbReference type="Gene3D" id="3.40.190.10">
    <property type="entry name" value="Periplasmic binding protein-like II"/>
    <property type="match status" value="1"/>
</dbReference>
<keyword evidence="6 9" id="KW-0472">Membrane</keyword>
<reference evidence="11" key="1">
    <citation type="journal article" date="2017" name="Sci. Rep.">
        <title>Antennal transcriptome analysis and expression profiles of olfactory genes in Anoplophora chinensis.</title>
        <authorList>
            <person name="Wang J."/>
            <person name="Hu P."/>
            <person name="Gao P."/>
            <person name="Tao J."/>
            <person name="Luo Y."/>
        </authorList>
    </citation>
    <scope>NUCLEOTIDE SEQUENCE</scope>
</reference>
<comment type="similarity">
    <text evidence="2">Belongs to the glutamate-gated ion channel (TC 1.A.10.1) family.</text>
</comment>
<feature type="domain" description="Ionotropic glutamate receptor C-terminal" evidence="10">
    <location>
        <begin position="362"/>
        <end position="618"/>
    </location>
</feature>
<keyword evidence="5 9" id="KW-1133">Transmembrane helix</keyword>
<keyword evidence="7 11" id="KW-0675">Receptor</keyword>
<dbReference type="PANTHER" id="PTHR42643:SF33">
    <property type="entry name" value="GLUTAMATE RECEPTOR 2-LIKE PROTEIN"/>
    <property type="match status" value="1"/>
</dbReference>
<dbReference type="PANTHER" id="PTHR42643">
    <property type="entry name" value="IONOTROPIC RECEPTOR 20A-RELATED"/>
    <property type="match status" value="1"/>
</dbReference>
<dbReference type="AlphaFoldDB" id="A0A2H4ZBD6"/>
<organism evidence="11">
    <name type="scientific">Anoplophora chinensis</name>
    <name type="common">Citrus longhorn beetle</name>
    <dbReference type="NCBI Taxonomy" id="217632"/>
    <lineage>
        <taxon>Eukaryota</taxon>
        <taxon>Metazoa</taxon>
        <taxon>Ecdysozoa</taxon>
        <taxon>Arthropoda</taxon>
        <taxon>Hexapoda</taxon>
        <taxon>Insecta</taxon>
        <taxon>Pterygota</taxon>
        <taxon>Neoptera</taxon>
        <taxon>Endopterygota</taxon>
        <taxon>Coleoptera</taxon>
        <taxon>Polyphaga</taxon>
        <taxon>Cucujiformia</taxon>
        <taxon>Chrysomeloidea</taxon>
        <taxon>Cerambycidae</taxon>
        <taxon>Lamiinae</taxon>
        <taxon>Lamiini</taxon>
        <taxon>Anoplophora</taxon>
    </lineage>
</organism>
<accession>A0A2H4ZBD6</accession>
<dbReference type="InterPro" id="IPR052192">
    <property type="entry name" value="Insect_Ionotropic_Sensory_Rcpt"/>
</dbReference>
<evidence type="ECO:0000313" key="11">
    <source>
        <dbReference type="EMBL" id="AUF73068.1"/>
    </source>
</evidence>
<keyword evidence="8" id="KW-0325">Glycoprotein</keyword>
<evidence type="ECO:0000256" key="2">
    <source>
        <dbReference type="ARBA" id="ARBA00008685"/>
    </source>
</evidence>
<evidence type="ECO:0000256" key="9">
    <source>
        <dbReference type="SAM" id="Phobius"/>
    </source>
</evidence>
<evidence type="ECO:0000256" key="3">
    <source>
        <dbReference type="ARBA" id="ARBA00022475"/>
    </source>
</evidence>
<dbReference type="EMBL" id="MF975492">
    <property type="protein sequence ID" value="AUF73068.1"/>
    <property type="molecule type" value="mRNA"/>
</dbReference>
<evidence type="ECO:0000259" key="10">
    <source>
        <dbReference type="Pfam" id="PF00060"/>
    </source>
</evidence>
<evidence type="ECO:0000256" key="8">
    <source>
        <dbReference type="ARBA" id="ARBA00023180"/>
    </source>
</evidence>
<dbReference type="GO" id="GO:0050906">
    <property type="term" value="P:detection of stimulus involved in sensory perception"/>
    <property type="evidence" value="ECO:0007669"/>
    <property type="project" value="UniProtKB-ARBA"/>
</dbReference>
<keyword evidence="3" id="KW-1003">Cell membrane</keyword>
<evidence type="ECO:0000256" key="1">
    <source>
        <dbReference type="ARBA" id="ARBA00004651"/>
    </source>
</evidence>
<dbReference type="Pfam" id="PF00060">
    <property type="entry name" value="Lig_chan"/>
    <property type="match status" value="1"/>
</dbReference>
<comment type="subcellular location">
    <subcellularLocation>
        <location evidence="1">Cell membrane</location>
        <topology evidence="1">Multi-pass membrane protein</topology>
    </subcellularLocation>
</comment>
<protein>
    <submittedName>
        <fullName evidence="11">Gustatory receptor</fullName>
    </submittedName>
</protein>
<evidence type="ECO:0000256" key="4">
    <source>
        <dbReference type="ARBA" id="ARBA00022692"/>
    </source>
</evidence>
<dbReference type="InterPro" id="IPR001320">
    <property type="entry name" value="Iontro_rcpt_C"/>
</dbReference>
<dbReference type="Gene3D" id="1.10.287.70">
    <property type="match status" value="1"/>
</dbReference>